<comment type="caution">
    <text evidence="1">The sequence shown here is derived from an EMBL/GenBank/DDBJ whole genome shotgun (WGS) entry which is preliminary data.</text>
</comment>
<name>A0ABV9Y8C4_9PSEU</name>
<evidence type="ECO:0000313" key="1">
    <source>
        <dbReference type="EMBL" id="MFC5056846.1"/>
    </source>
</evidence>
<dbReference type="InterPro" id="IPR011990">
    <property type="entry name" value="TPR-like_helical_dom_sf"/>
</dbReference>
<dbReference type="PANTHER" id="PTHR35205">
    <property type="entry name" value="NB-ARC AND TPR DOMAIN PROTEIN"/>
    <property type="match status" value="1"/>
</dbReference>
<evidence type="ECO:0000313" key="2">
    <source>
        <dbReference type="Proteomes" id="UP001595833"/>
    </source>
</evidence>
<dbReference type="RefSeq" id="WP_344034586.1">
    <property type="nucleotide sequence ID" value="NZ_BAAAKE010000001.1"/>
</dbReference>
<gene>
    <name evidence="1" type="ORF">ACFPFM_24260</name>
</gene>
<dbReference type="Pfam" id="PF13424">
    <property type="entry name" value="TPR_12"/>
    <property type="match status" value="1"/>
</dbReference>
<dbReference type="Proteomes" id="UP001595833">
    <property type="component" value="Unassembled WGS sequence"/>
</dbReference>
<dbReference type="PANTHER" id="PTHR35205:SF1">
    <property type="entry name" value="ZU5 DOMAIN-CONTAINING PROTEIN"/>
    <property type="match status" value="1"/>
</dbReference>
<dbReference type="Gene3D" id="1.25.40.10">
    <property type="entry name" value="Tetratricopeptide repeat domain"/>
    <property type="match status" value="1"/>
</dbReference>
<dbReference type="EMBL" id="JBHSJB010000023">
    <property type="protein sequence ID" value="MFC5056846.1"/>
    <property type="molecule type" value="Genomic_DNA"/>
</dbReference>
<sequence length="312" mass="34142">MDVLDRAESVALLRRRVPSMTDDEADRLTERLGDLPLALEQASAYLEATELPATTYLDLLRTRTAEMIGRGRVAGRNDTLATLWDLSLTALAKQNPAAVHLLDLLAWMAPEPVPLDLFTTHPDLLPEPLAQAVADPVGFAETVGALAEWFLARRTGDEITIAHRLIQQSLRARTTAVSTPDHTSPASTVQELLAADLPGDITTAPGNWPRWRALLPHVLTVYEDITTNPSTTTNYSAWLLDSAATYLQTHGRPGDAQPLFERALTIDEATYGPDHPTVATRLDNLATVPQELGHDDQAEPLIERANRIRPPA</sequence>
<proteinExistence type="predicted"/>
<dbReference type="SUPFAM" id="SSF48452">
    <property type="entry name" value="TPR-like"/>
    <property type="match status" value="1"/>
</dbReference>
<organism evidence="1 2">
    <name type="scientific">Saccharothrix xinjiangensis</name>
    <dbReference type="NCBI Taxonomy" id="204798"/>
    <lineage>
        <taxon>Bacteria</taxon>
        <taxon>Bacillati</taxon>
        <taxon>Actinomycetota</taxon>
        <taxon>Actinomycetes</taxon>
        <taxon>Pseudonocardiales</taxon>
        <taxon>Pseudonocardiaceae</taxon>
        <taxon>Saccharothrix</taxon>
    </lineage>
</organism>
<protein>
    <submittedName>
        <fullName evidence="1">Tetratricopeptide repeat protein</fullName>
    </submittedName>
</protein>
<keyword evidence="2" id="KW-1185">Reference proteome</keyword>
<accession>A0ABV9Y8C4</accession>
<reference evidence="2" key="1">
    <citation type="journal article" date="2019" name="Int. J. Syst. Evol. Microbiol.">
        <title>The Global Catalogue of Microorganisms (GCM) 10K type strain sequencing project: providing services to taxonomists for standard genome sequencing and annotation.</title>
        <authorList>
            <consortium name="The Broad Institute Genomics Platform"/>
            <consortium name="The Broad Institute Genome Sequencing Center for Infectious Disease"/>
            <person name="Wu L."/>
            <person name="Ma J."/>
        </authorList>
    </citation>
    <scope>NUCLEOTIDE SEQUENCE [LARGE SCALE GENOMIC DNA]</scope>
    <source>
        <strain evidence="2">KCTC 12848</strain>
    </source>
</reference>